<dbReference type="AlphaFoldDB" id="A0A510KU22"/>
<dbReference type="PANTHER" id="PTHR34825">
    <property type="entry name" value="CONSERVED PROTEIN, WITH A WEAK D-GALACTARATE DEHYDRATASE/ALTRONATE HYDROLASE DOMAIN"/>
    <property type="match status" value="1"/>
</dbReference>
<evidence type="ECO:0000313" key="2">
    <source>
        <dbReference type="EMBL" id="BBM55189.1"/>
    </source>
</evidence>
<organism evidence="2 3">
    <name type="scientific">Leptotrichia wadei</name>
    <dbReference type="NCBI Taxonomy" id="157687"/>
    <lineage>
        <taxon>Bacteria</taxon>
        <taxon>Fusobacteriati</taxon>
        <taxon>Fusobacteriota</taxon>
        <taxon>Fusobacteriia</taxon>
        <taxon>Fusobacteriales</taxon>
        <taxon>Leptotrichiaceae</taxon>
        <taxon>Leptotrichia</taxon>
    </lineage>
</organism>
<evidence type="ECO:0000313" key="3">
    <source>
        <dbReference type="Proteomes" id="UP000321944"/>
    </source>
</evidence>
<dbReference type="Gene3D" id="3.40.50.300">
    <property type="entry name" value="P-loop containing nucleotide triphosphate hydrolases"/>
    <property type="match status" value="1"/>
</dbReference>
<dbReference type="InterPro" id="IPR012547">
    <property type="entry name" value="PDDEXK_9"/>
</dbReference>
<feature type="domain" description="AAA-ATPase-like" evidence="1">
    <location>
        <begin position="12"/>
        <end position="233"/>
    </location>
</feature>
<dbReference type="InterPro" id="IPR018631">
    <property type="entry name" value="AAA-ATPase-like_dom"/>
</dbReference>
<dbReference type="EMBL" id="AP019841">
    <property type="protein sequence ID" value="BBM55189.1"/>
    <property type="molecule type" value="Genomic_DNA"/>
</dbReference>
<gene>
    <name evidence="2" type="ORF">JMUB3936_1474</name>
</gene>
<dbReference type="InterPro" id="IPR027417">
    <property type="entry name" value="P-loop_NTPase"/>
</dbReference>
<protein>
    <recommendedName>
        <fullName evidence="1">AAA-ATPase-like domain-containing protein</fullName>
    </recommendedName>
</protein>
<sequence>MKMGNRKKKKLPIGISDFKEIIENNYYYFDKTKFIENILEDGSKVKLFTRPRRFGKTLNISMLKYFFDIKNKDENRKLFENLEISKSEYFEKQGNFFVISISFKNYDAESWESGFNTIKNEIKLLYNEFYLIRDNLNQSDLADFDAIWLKKDNADWINSLFNLTRYLYEISGKKVVVLIDEYDQPIIDSYIKGNYEKCIAFFKAFYGKVLKDNNYLEMGILTGILRVAKENVFSGLNNLEVHTILDDEFTEYFGIMENEVEKSLEDFDLKYELNDVQKWYNGYLFGEKKVYNPWSIINFLKNEKLKPYWVNTSGNGLINLYLQKLKNDVFDDFSKLLNKENILKKINNNMTFENLKTNFGKNIWNLFFHSGYLTLADKYDVMKKNASIKIPNKEILEMFSEMFIEIYFKDSETFLDMTDALTTGNIEKFKFELNKILLENIGIFDVIGIYKEQFYHGLMLGLILMLKNEYEISSNNFAGKGRYDLLLKPKNIFERKEGIIIELKAINIDNLKLDLEKIHEKLLNECEVALNQIEKKEYTSILKNAGIDNILKIGIAFFGKEFEVKFERE</sequence>
<accession>A0A510KU22</accession>
<dbReference type="Pfam" id="PF08011">
    <property type="entry name" value="PDDEXK_9"/>
    <property type="match status" value="1"/>
</dbReference>
<dbReference type="Proteomes" id="UP000321944">
    <property type="component" value="Chromosome"/>
</dbReference>
<evidence type="ECO:0000259" key="1">
    <source>
        <dbReference type="Pfam" id="PF09820"/>
    </source>
</evidence>
<dbReference type="PANTHER" id="PTHR34825:SF1">
    <property type="entry name" value="AAA-ATPASE-LIKE DOMAIN-CONTAINING PROTEIN"/>
    <property type="match status" value="1"/>
</dbReference>
<reference evidence="2 3" key="1">
    <citation type="submission" date="2019-07" db="EMBL/GenBank/DDBJ databases">
        <title>Complete Genome Sequence of Leptotrichia wadei Strain JMUB3936.</title>
        <authorList>
            <person name="Watanabe S."/>
            <person name="Cui L."/>
        </authorList>
    </citation>
    <scope>NUCLEOTIDE SEQUENCE [LARGE SCALE GENOMIC DNA]</scope>
    <source>
        <strain evidence="2 3">JMUB3936</strain>
    </source>
</reference>
<proteinExistence type="predicted"/>
<name>A0A510KU22_9FUSO</name>
<dbReference type="Pfam" id="PF09820">
    <property type="entry name" value="AAA-ATPase_like"/>
    <property type="match status" value="1"/>
</dbReference>